<proteinExistence type="predicted"/>
<sequence length="58" mass="6238">MAGKEPTGDQQADKPKHTLFWIIVAVFIVASIAGMMIGDMYGQARMGDAAKVRDAAEQ</sequence>
<keyword evidence="2" id="KW-0282">Flagellum</keyword>
<protein>
    <submittedName>
        <fullName evidence="2">Flagellar basal body-associated protein FliL</fullName>
    </submittedName>
</protein>
<evidence type="ECO:0000256" key="1">
    <source>
        <dbReference type="SAM" id="Phobius"/>
    </source>
</evidence>
<name>A0A840BDJ0_9RHOO</name>
<accession>A0A840BDJ0</accession>
<comment type="caution">
    <text evidence="2">The sequence shown here is derived from an EMBL/GenBank/DDBJ whole genome shotgun (WGS) entry which is preliminary data.</text>
</comment>
<keyword evidence="3" id="KW-1185">Reference proteome</keyword>
<evidence type="ECO:0000313" key="3">
    <source>
        <dbReference type="Proteomes" id="UP000561045"/>
    </source>
</evidence>
<evidence type="ECO:0000313" key="2">
    <source>
        <dbReference type="EMBL" id="MBB4010763.1"/>
    </source>
</evidence>
<keyword evidence="2" id="KW-0966">Cell projection</keyword>
<keyword evidence="1" id="KW-0812">Transmembrane</keyword>
<gene>
    <name evidence="2" type="ORF">GGR36_000071</name>
</gene>
<keyword evidence="1" id="KW-0472">Membrane</keyword>
<feature type="transmembrane region" description="Helical" evidence="1">
    <location>
        <begin position="20"/>
        <end position="38"/>
    </location>
</feature>
<reference evidence="2 3" key="1">
    <citation type="submission" date="2020-08" db="EMBL/GenBank/DDBJ databases">
        <title>Genomic Encyclopedia of Type Strains, Phase IV (KMG-IV): sequencing the most valuable type-strain genomes for metagenomic binning, comparative biology and taxonomic classification.</title>
        <authorList>
            <person name="Goeker M."/>
        </authorList>
    </citation>
    <scope>NUCLEOTIDE SEQUENCE [LARGE SCALE GENOMIC DNA]</scope>
    <source>
        <strain evidence="2 3">DSM 106739</strain>
    </source>
</reference>
<keyword evidence="2" id="KW-0969">Cilium</keyword>
<dbReference type="AlphaFoldDB" id="A0A840BDJ0"/>
<dbReference type="EMBL" id="JACIET010000001">
    <property type="protein sequence ID" value="MBB4010763.1"/>
    <property type="molecule type" value="Genomic_DNA"/>
</dbReference>
<organism evidence="2 3">
    <name type="scientific">Niveibacterium umoris</name>
    <dbReference type="NCBI Taxonomy" id="1193620"/>
    <lineage>
        <taxon>Bacteria</taxon>
        <taxon>Pseudomonadati</taxon>
        <taxon>Pseudomonadota</taxon>
        <taxon>Betaproteobacteria</taxon>
        <taxon>Rhodocyclales</taxon>
        <taxon>Rhodocyclaceae</taxon>
        <taxon>Niveibacterium</taxon>
    </lineage>
</organism>
<dbReference type="Proteomes" id="UP000561045">
    <property type="component" value="Unassembled WGS sequence"/>
</dbReference>
<dbReference type="RefSeq" id="WP_207064352.1">
    <property type="nucleotide sequence ID" value="NZ_BAABLE010000011.1"/>
</dbReference>
<keyword evidence="1" id="KW-1133">Transmembrane helix</keyword>